<organism evidence="1 2">
    <name type="scientific">Arthrobacter alpinus</name>
    <dbReference type="NCBI Taxonomy" id="656366"/>
    <lineage>
        <taxon>Bacteria</taxon>
        <taxon>Bacillati</taxon>
        <taxon>Actinomycetota</taxon>
        <taxon>Actinomycetes</taxon>
        <taxon>Micrococcales</taxon>
        <taxon>Micrococcaceae</taxon>
        <taxon>Arthrobacter</taxon>
    </lineage>
</organism>
<protein>
    <submittedName>
        <fullName evidence="1">Uncharacterized protein</fullName>
    </submittedName>
</protein>
<proteinExistence type="predicted"/>
<dbReference type="PATRIC" id="fig|656366.3.peg.1848"/>
<dbReference type="Proteomes" id="UP000062833">
    <property type="component" value="Chromosome"/>
</dbReference>
<name>A0A0M4RNS2_9MICC</name>
<evidence type="ECO:0000313" key="2">
    <source>
        <dbReference type="Proteomes" id="UP000062833"/>
    </source>
</evidence>
<evidence type="ECO:0000313" key="1">
    <source>
        <dbReference type="EMBL" id="ALE92358.1"/>
    </source>
</evidence>
<sequence>MRGLRVVAWAAVKRRLKFRTFVVHNFMDAADVAPAWVLMEQGVASEDLTLKATQERLGACMHTMSHPQTGKLVPAYVQHSVLDAGENI</sequence>
<keyword evidence="2" id="KW-1185">Reference proteome</keyword>
<reference evidence="2" key="1">
    <citation type="submission" date="2015-09" db="EMBL/GenBank/DDBJ databases">
        <title>Complete genome of Arthrobacter alpinus strain R3.8.</title>
        <authorList>
            <person name="See-Too W.S."/>
            <person name="Chan K.G."/>
        </authorList>
    </citation>
    <scope>NUCLEOTIDE SEQUENCE [LARGE SCALE GENOMIC DNA]</scope>
    <source>
        <strain evidence="2">R3.8</strain>
    </source>
</reference>
<gene>
    <name evidence="1" type="ORF">AOC05_08550</name>
</gene>
<accession>A0A0M4RNS2</accession>
<dbReference type="EMBL" id="CP012677">
    <property type="protein sequence ID" value="ALE92358.1"/>
    <property type="molecule type" value="Genomic_DNA"/>
</dbReference>
<dbReference type="AlphaFoldDB" id="A0A0M4RNS2"/>
<dbReference type="KEGG" id="aaq:AOC05_08550"/>